<reference evidence="3 4" key="1">
    <citation type="submission" date="2019-06" db="EMBL/GenBank/DDBJ databases">
        <title>Sequencing the genomes of 1000 actinobacteria strains.</title>
        <authorList>
            <person name="Klenk H.-P."/>
        </authorList>
    </citation>
    <scope>NUCLEOTIDE SEQUENCE [LARGE SCALE GENOMIC DNA]</scope>
    <source>
        <strain evidence="3 4">DSM 45015</strain>
    </source>
</reference>
<dbReference type="Pfam" id="PF01928">
    <property type="entry name" value="CYTH"/>
    <property type="match status" value="1"/>
</dbReference>
<dbReference type="SMART" id="SM01118">
    <property type="entry name" value="CYTH"/>
    <property type="match status" value="1"/>
</dbReference>
<organism evidence="3 4">
    <name type="scientific">Haloactinospora alba</name>
    <dbReference type="NCBI Taxonomy" id="405555"/>
    <lineage>
        <taxon>Bacteria</taxon>
        <taxon>Bacillati</taxon>
        <taxon>Actinomycetota</taxon>
        <taxon>Actinomycetes</taxon>
        <taxon>Streptosporangiales</taxon>
        <taxon>Nocardiopsidaceae</taxon>
        <taxon>Haloactinospora</taxon>
    </lineage>
</organism>
<dbReference type="EMBL" id="VFQC01000001">
    <property type="protein sequence ID" value="TQN30147.1"/>
    <property type="molecule type" value="Genomic_DNA"/>
</dbReference>
<protein>
    <submittedName>
        <fullName evidence="3">Adenylate cyclase class 2</fullName>
    </submittedName>
</protein>
<evidence type="ECO:0000313" key="2">
    <source>
        <dbReference type="EMBL" id="TQN27872.1"/>
    </source>
</evidence>
<dbReference type="Proteomes" id="UP000317422">
    <property type="component" value="Unassembled WGS sequence"/>
</dbReference>
<keyword evidence="4" id="KW-1185">Reference proteome</keyword>
<dbReference type="InterPro" id="IPR023577">
    <property type="entry name" value="CYTH_domain"/>
</dbReference>
<dbReference type="InterPro" id="IPR008173">
    <property type="entry name" value="Adenylyl_cyclase_CyaB"/>
</dbReference>
<dbReference type="OrthoDB" id="9781176at2"/>
<comment type="caution">
    <text evidence="3">The sequence shown here is derived from an EMBL/GenBank/DDBJ whole genome shotgun (WGS) entry which is preliminary data.</text>
</comment>
<dbReference type="Gene3D" id="2.40.320.10">
    <property type="entry name" value="Hypothetical Protein Pfu-838710-001"/>
    <property type="match status" value="1"/>
</dbReference>
<dbReference type="PANTHER" id="PTHR21028">
    <property type="entry name" value="SI:CH211-156B7.4"/>
    <property type="match status" value="1"/>
</dbReference>
<proteinExistence type="predicted"/>
<dbReference type="PROSITE" id="PS51707">
    <property type="entry name" value="CYTH"/>
    <property type="match status" value="1"/>
</dbReference>
<dbReference type="EMBL" id="VFQC01000003">
    <property type="protein sequence ID" value="TQN27872.1"/>
    <property type="molecule type" value="Genomic_DNA"/>
</dbReference>
<evidence type="ECO:0000313" key="4">
    <source>
        <dbReference type="Proteomes" id="UP000317422"/>
    </source>
</evidence>
<dbReference type="AlphaFoldDB" id="A0A543NE74"/>
<gene>
    <name evidence="3" type="ORF">FHX37_0007</name>
    <name evidence="2" type="ORF">FHX37_4605</name>
</gene>
<dbReference type="SUPFAM" id="SSF55154">
    <property type="entry name" value="CYTH-like phosphatases"/>
    <property type="match status" value="1"/>
</dbReference>
<dbReference type="InterPro" id="IPR033469">
    <property type="entry name" value="CYTH-like_dom_sf"/>
</dbReference>
<evidence type="ECO:0000259" key="1">
    <source>
        <dbReference type="PROSITE" id="PS51707"/>
    </source>
</evidence>
<name>A0A543NE74_9ACTN</name>
<dbReference type="PANTHER" id="PTHR21028:SF2">
    <property type="entry name" value="CYTH DOMAIN-CONTAINING PROTEIN"/>
    <property type="match status" value="1"/>
</dbReference>
<feature type="domain" description="CYTH" evidence="1">
    <location>
        <begin position="3"/>
        <end position="185"/>
    </location>
</feature>
<accession>A0A543NE74</accession>
<dbReference type="RefSeq" id="WP_141921428.1">
    <property type="nucleotide sequence ID" value="NZ_VFQC01000001.1"/>
</dbReference>
<sequence length="196" mass="21670">MNAVEVERKRDLGSRADTVLTRLVEHGWIPSTPVAETDDYYSRPDVDFMATVECLRLRQRDDFAELTYKPPSNAATHSAEEVISKTEVNTELAHGQAQQAQQLLAALGMVHLVQVAKTRTTYHHPRENDLVVTVDEVVEVGTFAEVEILSADTGTAVTKLTRTETELELSELPPVSLPYRDLAMRAGSPLQRTGGT</sequence>
<evidence type="ECO:0000313" key="3">
    <source>
        <dbReference type="EMBL" id="TQN30147.1"/>
    </source>
</evidence>